<dbReference type="InterPro" id="IPR001101">
    <property type="entry name" value="Plectin_repeat"/>
</dbReference>
<dbReference type="Proteomes" id="UP000887574">
    <property type="component" value="Unplaced"/>
</dbReference>
<reference evidence="3" key="1">
    <citation type="submission" date="2022-11" db="UniProtKB">
        <authorList>
            <consortium name="WormBaseParasite"/>
        </authorList>
    </citation>
    <scope>IDENTIFICATION</scope>
</reference>
<organism evidence="2 3">
    <name type="scientific">Ditylenchus dipsaci</name>
    <dbReference type="NCBI Taxonomy" id="166011"/>
    <lineage>
        <taxon>Eukaryota</taxon>
        <taxon>Metazoa</taxon>
        <taxon>Ecdysozoa</taxon>
        <taxon>Nematoda</taxon>
        <taxon>Chromadorea</taxon>
        <taxon>Rhabditida</taxon>
        <taxon>Tylenchina</taxon>
        <taxon>Tylenchomorpha</taxon>
        <taxon>Sphaerularioidea</taxon>
        <taxon>Anguinidae</taxon>
        <taxon>Anguininae</taxon>
        <taxon>Ditylenchus</taxon>
    </lineage>
</organism>
<name>A0A915ELG9_9BILA</name>
<protein>
    <submittedName>
        <fullName evidence="3">Large polyvalent protein-associated domain-containing protein</fullName>
    </submittedName>
</protein>
<dbReference type="SUPFAM" id="SSF75399">
    <property type="entry name" value="Plakin repeat"/>
    <property type="match status" value="2"/>
</dbReference>
<dbReference type="AlphaFoldDB" id="A0A915ELG9"/>
<sequence>MVKVIRGDDGLEKGEYVDPNTGMKFTIQLHGDPYVTQTSTKVKSTSQVQSIELEPHAQFVGIDQVKDLRNNRVMSLNDAQRLGLAKVDKKGKQTTKSYSAFRSNIELAVNKGVINSHGEKVSLEEAIRTHIIDIANLKYLHPRSGEPLDFSQAANQGLLDVTLAETLPNGVTHPATGEKISVKRAIDAGIINPRSGEVTHPFTNQRLSWVDLTKQIYNSITQNGIYDPKKGYAVPVTSALIDGLIDTHSQTYYNPITEERLTLEEAHHKGIIDGATYQAITKPFLHDYRTRRQLNLIQAVEAKLIDPRSRTVQLSADKVVPIAKAVEEGAIPREIGQQLRRVDKLTFAEAVGKGLIDVAQDSFTDPDSGKQMSIAEAAQQGLIDTGNVDLLEQSSGANLTKVLDSDQFDEKSGRVQNKDTRLHLPFGEAVHQRVIDPDSLLHDIDSSKTMTLREALNMGLIDNNGQYVEKKSGHRLTLNEAVKQGHLALIGSPMQAAQAVTEAVKRRDAEGYKFRIEPLQESAATRVSSSGPKFREETIVRRLTPQRAEPGLSVRVRSSVSDDPRRSAMSGGRASSLVDVDPLALVDRQHEFFESLRNKGVDLEDRVIENPSTMRNVSVREAVETGLLDMRLVNSGAGKKLMDVFNIASDELSTQLSPSHHFGSVGELHSTHTTSVSQPEPSNRQSWNRNISWENEKVTETETPWQGAPGEPPHNIAATYIPGHIPRENINRTTTQTLPDGSTHKSHYIVEHETSYD</sequence>
<proteinExistence type="predicted"/>
<dbReference type="SMART" id="SM00250">
    <property type="entry name" value="PLEC"/>
    <property type="match status" value="7"/>
</dbReference>
<feature type="compositionally biased region" description="Polar residues" evidence="1">
    <location>
        <begin position="671"/>
        <end position="686"/>
    </location>
</feature>
<evidence type="ECO:0000313" key="2">
    <source>
        <dbReference type="Proteomes" id="UP000887574"/>
    </source>
</evidence>
<keyword evidence="2" id="KW-1185">Reference proteome</keyword>
<accession>A0A915ELG9</accession>
<feature type="region of interest" description="Disordered" evidence="1">
    <location>
        <begin position="550"/>
        <end position="574"/>
    </location>
</feature>
<dbReference type="GO" id="GO:0005856">
    <property type="term" value="C:cytoskeleton"/>
    <property type="evidence" value="ECO:0007669"/>
    <property type="project" value="InterPro"/>
</dbReference>
<evidence type="ECO:0000256" key="1">
    <source>
        <dbReference type="SAM" id="MobiDB-lite"/>
    </source>
</evidence>
<dbReference type="Gene3D" id="3.90.1290.10">
    <property type="entry name" value="Plakin repeat"/>
    <property type="match status" value="3"/>
</dbReference>
<dbReference type="Pfam" id="PF00681">
    <property type="entry name" value="Plectin"/>
    <property type="match status" value="1"/>
</dbReference>
<dbReference type="InterPro" id="IPR035915">
    <property type="entry name" value="Plakin_repeat_sf"/>
</dbReference>
<evidence type="ECO:0000313" key="3">
    <source>
        <dbReference type="WBParaSite" id="jg7170"/>
    </source>
</evidence>
<dbReference type="WBParaSite" id="jg7170">
    <property type="protein sequence ID" value="jg7170"/>
    <property type="gene ID" value="jg7170"/>
</dbReference>
<feature type="region of interest" description="Disordered" evidence="1">
    <location>
        <begin position="657"/>
        <end position="686"/>
    </location>
</feature>